<evidence type="ECO:0000256" key="1">
    <source>
        <dbReference type="ARBA" id="ARBA00022729"/>
    </source>
</evidence>
<evidence type="ECO:0000313" key="3">
    <source>
        <dbReference type="EMBL" id="MCW3161183.1"/>
    </source>
</evidence>
<dbReference type="InterPro" id="IPR003961">
    <property type="entry name" value="FN3_dom"/>
</dbReference>
<dbReference type="SUPFAM" id="SSF49265">
    <property type="entry name" value="Fibronectin type III"/>
    <property type="match status" value="1"/>
</dbReference>
<evidence type="ECO:0000259" key="2">
    <source>
        <dbReference type="PROSITE" id="PS50853"/>
    </source>
</evidence>
<dbReference type="InterPro" id="IPR026444">
    <property type="entry name" value="Secre_tail"/>
</dbReference>
<dbReference type="Pfam" id="PF18962">
    <property type="entry name" value="Por_Secre_tail"/>
    <property type="match status" value="1"/>
</dbReference>
<dbReference type="EMBL" id="JAPDHV010000003">
    <property type="protein sequence ID" value="MCW3161183.1"/>
    <property type="molecule type" value="Genomic_DNA"/>
</dbReference>
<dbReference type="Proteomes" id="UP001163719">
    <property type="component" value="Unassembled WGS sequence"/>
</dbReference>
<feature type="domain" description="Fibronectin type-III" evidence="2">
    <location>
        <begin position="198"/>
        <end position="290"/>
    </location>
</feature>
<protein>
    <submittedName>
        <fullName evidence="3">T9SS type A sorting domain-containing protein</fullName>
    </submittedName>
</protein>
<dbReference type="NCBIfam" id="TIGR04183">
    <property type="entry name" value="Por_Secre_tail"/>
    <property type="match status" value="1"/>
</dbReference>
<dbReference type="InterPro" id="IPR036116">
    <property type="entry name" value="FN3_sf"/>
</dbReference>
<dbReference type="InterPro" id="IPR013783">
    <property type="entry name" value="Ig-like_fold"/>
</dbReference>
<dbReference type="Pfam" id="PF23759">
    <property type="entry name" value="GBD_T9SS_assoc"/>
    <property type="match status" value="1"/>
</dbReference>
<name>A0ABT3HN78_9FLAO</name>
<keyword evidence="4" id="KW-1185">Reference proteome</keyword>
<dbReference type="Gene3D" id="2.60.120.380">
    <property type="match status" value="2"/>
</dbReference>
<organism evidence="3 4">
    <name type="scientific">Chryseobacterium oryctis</name>
    <dbReference type="NCBI Taxonomy" id="2952618"/>
    <lineage>
        <taxon>Bacteria</taxon>
        <taxon>Pseudomonadati</taxon>
        <taxon>Bacteroidota</taxon>
        <taxon>Flavobacteriia</taxon>
        <taxon>Flavobacteriales</taxon>
        <taxon>Weeksellaceae</taxon>
        <taxon>Chryseobacterium group</taxon>
        <taxon>Chryseobacterium</taxon>
    </lineage>
</organism>
<dbReference type="InterPro" id="IPR056600">
    <property type="entry name" value="GBD_T9SS_assoc"/>
</dbReference>
<dbReference type="Gene3D" id="2.60.40.10">
    <property type="entry name" value="Immunoglobulins"/>
    <property type="match status" value="1"/>
</dbReference>
<comment type="caution">
    <text evidence="3">The sequence shown here is derived from an EMBL/GenBank/DDBJ whole genome shotgun (WGS) entry which is preliminary data.</text>
</comment>
<sequence>MMILGVVLHAQITLGAGSTNIGAAPISTYYGYSYVQQIYTKQEINANAAGSITGLKFYLDPSMSISNSSEWVVYLGHTNKTEFSSSSDWVPTSQMTQVFSGTVSAVNGVVSITFPTPFSYDNVSNLIIAADENAPGYDFNDSDEAMYVYSGSQNSTIYYKNDNTNPEPNNPPTSSVNLVDYKSVITFEGLVPSTIPACPTILSPANNANFVPLNTSISWPNISGASSYKISIGTTSGGTDVANQVSVTTNSYTPSATLSPNTTYYVKVVSVGSGGESTGCNESIFTTVPPAPANDECSNAITLTVNPDLNCGFVYSSYTLGATDSGIAPAPCYGNSDDDVWFKFVATATSHRISLLNVQAVGTDTYDDDIYFQVLEGGCSSLSSVLCSDDNSATVSGLTVGQTYYVRVYSYYSSGSNQSFDICIGTIPPPPANDECINAITATSFPYIYVQNDGGGATNNSGMLLACNNGMNDGTWFKFIGDGDTFNISITMPAGSDFDPQIGVFSGTCSALSCEDTVDNEGEGGSESISIPTLNGNTYYVNVGHYSSWDDQMEGSFTINISKGTLGTSDVKVEKNDIKAYPNPFEDVLHISDVKNVKSISVVDMVGRVVKAIEKPESSLQLGSLKSGMYLVVLNMTDGSKQTIKAIKK</sequence>
<reference evidence="3" key="1">
    <citation type="submission" date="2022-10" db="EMBL/GenBank/DDBJ databases">
        <title>Chryseobacterium babae sp. nov. isolated from the gut of the beetle Oryctes rhinoceros, and Chryseobacterium kimseyorum sp. nov., isolated from a stick insect rearing cage.</title>
        <authorList>
            <person name="Shelomi M."/>
            <person name="Han C.-J."/>
            <person name="Chen W.-M."/>
            <person name="Chen H.-K."/>
            <person name="Liaw S.-J."/>
            <person name="Muhle E."/>
            <person name="Clermont D."/>
        </authorList>
    </citation>
    <scope>NUCLEOTIDE SEQUENCE</scope>
    <source>
        <strain evidence="3">WLa1L2M3</strain>
    </source>
</reference>
<gene>
    <name evidence="3" type="ORF">OH806_07870</name>
</gene>
<proteinExistence type="predicted"/>
<dbReference type="PROSITE" id="PS50853">
    <property type="entry name" value="FN3"/>
    <property type="match status" value="1"/>
</dbReference>
<evidence type="ECO:0000313" key="4">
    <source>
        <dbReference type="Proteomes" id="UP001163719"/>
    </source>
</evidence>
<dbReference type="RefSeq" id="WP_264743133.1">
    <property type="nucleotide sequence ID" value="NZ_JAPDHV010000003.1"/>
</dbReference>
<accession>A0ABT3HN78</accession>
<keyword evidence="1" id="KW-0732">Signal</keyword>